<dbReference type="EMBL" id="JADNRY010000004">
    <property type="protein sequence ID" value="KAF9077134.1"/>
    <property type="molecule type" value="Genomic_DNA"/>
</dbReference>
<comment type="caution">
    <text evidence="3">The sequence shown here is derived from an EMBL/GenBank/DDBJ whole genome shotgun (WGS) entry which is preliminary data.</text>
</comment>
<evidence type="ECO:0000313" key="3">
    <source>
        <dbReference type="EMBL" id="KAF9077134.1"/>
    </source>
</evidence>
<feature type="compositionally biased region" description="Acidic residues" evidence="1">
    <location>
        <begin position="460"/>
        <end position="477"/>
    </location>
</feature>
<evidence type="ECO:0000313" key="4">
    <source>
        <dbReference type="Proteomes" id="UP000772434"/>
    </source>
</evidence>
<feature type="compositionally biased region" description="Polar residues" evidence="1">
    <location>
        <begin position="651"/>
        <end position="669"/>
    </location>
</feature>
<feature type="domain" description="DUF3835" evidence="2">
    <location>
        <begin position="763"/>
        <end position="789"/>
    </location>
</feature>
<dbReference type="OrthoDB" id="21413at2759"/>
<feature type="domain" description="DUF3835" evidence="2">
    <location>
        <begin position="462"/>
        <end position="498"/>
    </location>
</feature>
<dbReference type="Proteomes" id="UP000772434">
    <property type="component" value="Unassembled WGS sequence"/>
</dbReference>
<feature type="compositionally biased region" description="Basic and acidic residues" evidence="1">
    <location>
        <begin position="335"/>
        <end position="344"/>
    </location>
</feature>
<feature type="compositionally biased region" description="Basic and acidic residues" evidence="1">
    <location>
        <begin position="286"/>
        <end position="321"/>
    </location>
</feature>
<dbReference type="AlphaFoldDB" id="A0A9P5UFC3"/>
<evidence type="ECO:0000256" key="1">
    <source>
        <dbReference type="SAM" id="MobiDB-lite"/>
    </source>
</evidence>
<reference evidence="3" key="1">
    <citation type="submission" date="2020-11" db="EMBL/GenBank/DDBJ databases">
        <authorList>
            <consortium name="DOE Joint Genome Institute"/>
            <person name="Ahrendt S."/>
            <person name="Riley R."/>
            <person name="Andreopoulos W."/>
            <person name="Labutti K."/>
            <person name="Pangilinan J."/>
            <person name="Ruiz-Duenas F.J."/>
            <person name="Barrasa J.M."/>
            <person name="Sanchez-Garcia M."/>
            <person name="Camarero S."/>
            <person name="Miyauchi S."/>
            <person name="Serrano A."/>
            <person name="Linde D."/>
            <person name="Babiker R."/>
            <person name="Drula E."/>
            <person name="Ayuso-Fernandez I."/>
            <person name="Pacheco R."/>
            <person name="Padilla G."/>
            <person name="Ferreira P."/>
            <person name="Barriuso J."/>
            <person name="Kellner H."/>
            <person name="Castanera R."/>
            <person name="Alfaro M."/>
            <person name="Ramirez L."/>
            <person name="Pisabarro A.G."/>
            <person name="Kuo A."/>
            <person name="Tritt A."/>
            <person name="Lipzen A."/>
            <person name="He G."/>
            <person name="Yan M."/>
            <person name="Ng V."/>
            <person name="Cullen D."/>
            <person name="Martin F."/>
            <person name="Rosso M.-N."/>
            <person name="Henrissat B."/>
            <person name="Hibbett D."/>
            <person name="Martinez A.T."/>
            <person name="Grigoriev I.V."/>
        </authorList>
    </citation>
    <scope>NUCLEOTIDE SEQUENCE</scope>
    <source>
        <strain evidence="3">AH 40177</strain>
    </source>
</reference>
<protein>
    <recommendedName>
        <fullName evidence="2">DUF3835 domain-containing protein</fullName>
    </recommendedName>
</protein>
<proteinExistence type="predicted"/>
<feature type="region of interest" description="Disordered" evidence="1">
    <location>
        <begin position="286"/>
        <end position="376"/>
    </location>
</feature>
<feature type="compositionally biased region" description="Basic and acidic residues" evidence="1">
    <location>
        <begin position="555"/>
        <end position="565"/>
    </location>
</feature>
<feature type="compositionally biased region" description="Polar residues" evidence="1">
    <location>
        <begin position="678"/>
        <end position="693"/>
    </location>
</feature>
<evidence type="ECO:0000259" key="2">
    <source>
        <dbReference type="Pfam" id="PF12927"/>
    </source>
</evidence>
<dbReference type="Pfam" id="PF12927">
    <property type="entry name" value="DUF3835"/>
    <property type="match status" value="2"/>
</dbReference>
<feature type="region of interest" description="Disordered" evidence="1">
    <location>
        <begin position="411"/>
        <end position="482"/>
    </location>
</feature>
<accession>A0A9P5UFC3</accession>
<name>A0A9P5UFC3_9AGAR</name>
<feature type="region of interest" description="Disordered" evidence="1">
    <location>
        <begin position="501"/>
        <end position="538"/>
    </location>
</feature>
<organism evidence="3 4">
    <name type="scientific">Rhodocollybia butyracea</name>
    <dbReference type="NCBI Taxonomy" id="206335"/>
    <lineage>
        <taxon>Eukaryota</taxon>
        <taxon>Fungi</taxon>
        <taxon>Dikarya</taxon>
        <taxon>Basidiomycota</taxon>
        <taxon>Agaricomycotina</taxon>
        <taxon>Agaricomycetes</taxon>
        <taxon>Agaricomycetidae</taxon>
        <taxon>Agaricales</taxon>
        <taxon>Marasmiineae</taxon>
        <taxon>Omphalotaceae</taxon>
        <taxon>Rhodocollybia</taxon>
    </lineage>
</organism>
<feature type="region of interest" description="Disordered" evidence="1">
    <location>
        <begin position="228"/>
        <end position="248"/>
    </location>
</feature>
<feature type="compositionally biased region" description="Polar residues" evidence="1">
    <location>
        <begin position="228"/>
        <end position="243"/>
    </location>
</feature>
<keyword evidence="4" id="KW-1185">Reference proteome</keyword>
<feature type="region of interest" description="Disordered" evidence="1">
    <location>
        <begin position="553"/>
        <end position="789"/>
    </location>
</feature>
<gene>
    <name evidence="3" type="ORF">BDP27DRAFT_1357282</name>
</gene>
<sequence length="789" mass="86611">MDASSAGAQHTQQPIVTVTSVLAIPYKDGGWNICFSSLNYIPASYGSLARFKDIQRLYPLEPTLLLHIQALFDESMIGEFTEQDDHFLGPRWKEIRGTTLYGDWLIIWPGSLLYVDLLGTTYSASTLATGYGSYIAQPLLCVTVIKLQFFKLKAHPNAELAIQRNLSYHSAHNAEGVVASPALQALLQSFGPDAAQNVSPEALQRLSDKLSELMGADVVRDAFAYNDQPAQTNNNEMPPNAGTSGMIVTEEPPLIPLSSLSPSEQDLRRRERERLLDLLEAEEALEQHREREREARQRKEALDKRREDGKTERERLLALKETHKKMGKALLRSEIATKEGDEKTSSSSSTPNPAQSRLPRLLTKRRVSASKPTAETVDWGDLSRGRLRPIPKRAAPDFSRDSERLMKLQVVERTGGSINPEPSRAPERVQMAAATGIDSDDESDVGSLSAEDGINAGEVPDSDTEHSDEVEEEDTDWDFAQHQREIALEYHRKREKLGKETVSAFTSHTHGSDEDGSPVPNKPHISSESGSLSLGESSILPEDSVQALQKSIRLGKLDEQKRLVGGEDSDSDAETAREILELLQKGDVYNIGPNGEYIPSNAAGNAAGSTKGPPAQIPPFTPPTEPLPQKTKASRFKLSKTQVEASRADTPVSTVSRSSPKLPQETMKSSVAERQPVGSKSSSSRLSQDTIKSSIIERQLASSKLPHQSSQPSAVPHASPPPPPNPSTSMIVESPSFPHSSQRRPDRPPSIMSSTVVESSRKDESRFGPSSQEEEGPVKRVSRFRAERM</sequence>
<dbReference type="InterPro" id="IPR024325">
    <property type="entry name" value="DUF3835"/>
</dbReference>
<feature type="compositionally biased region" description="Pro residues" evidence="1">
    <location>
        <begin position="615"/>
        <end position="626"/>
    </location>
</feature>
<feature type="compositionally biased region" description="Low complexity" evidence="1">
    <location>
        <begin position="526"/>
        <end position="538"/>
    </location>
</feature>